<protein>
    <recommendedName>
        <fullName evidence="2">Smr domain-containing protein</fullName>
    </recommendedName>
</protein>
<organism evidence="3 4">
    <name type="scientific">Gonium pectorale</name>
    <name type="common">Green alga</name>
    <dbReference type="NCBI Taxonomy" id="33097"/>
    <lineage>
        <taxon>Eukaryota</taxon>
        <taxon>Viridiplantae</taxon>
        <taxon>Chlorophyta</taxon>
        <taxon>core chlorophytes</taxon>
        <taxon>Chlorophyceae</taxon>
        <taxon>CS clade</taxon>
        <taxon>Chlamydomonadales</taxon>
        <taxon>Volvocaceae</taxon>
        <taxon>Gonium</taxon>
    </lineage>
</organism>
<evidence type="ECO:0000256" key="1">
    <source>
        <dbReference type="SAM" id="MobiDB-lite"/>
    </source>
</evidence>
<accession>A0A150FUD6</accession>
<gene>
    <name evidence="3" type="ORF">GPECTOR_617g704</name>
</gene>
<reference evidence="4" key="1">
    <citation type="journal article" date="2016" name="Nat. Commun.">
        <title>The Gonium pectorale genome demonstrates co-option of cell cycle regulation during the evolution of multicellularity.</title>
        <authorList>
            <person name="Hanschen E.R."/>
            <person name="Marriage T.N."/>
            <person name="Ferris P.J."/>
            <person name="Hamaji T."/>
            <person name="Toyoda A."/>
            <person name="Fujiyama A."/>
            <person name="Neme R."/>
            <person name="Noguchi H."/>
            <person name="Minakuchi Y."/>
            <person name="Suzuki M."/>
            <person name="Kawai-Toyooka H."/>
            <person name="Smith D.R."/>
            <person name="Sparks H."/>
            <person name="Anderson J."/>
            <person name="Bakaric R."/>
            <person name="Luria V."/>
            <person name="Karger A."/>
            <person name="Kirschner M.W."/>
            <person name="Durand P.M."/>
            <person name="Michod R.E."/>
            <person name="Nozaki H."/>
            <person name="Olson B.J."/>
        </authorList>
    </citation>
    <scope>NUCLEOTIDE SEQUENCE [LARGE SCALE GENOMIC DNA]</scope>
    <source>
        <strain evidence="4">NIES-2863</strain>
    </source>
</reference>
<dbReference type="InterPro" id="IPR002625">
    <property type="entry name" value="Smr_dom"/>
</dbReference>
<dbReference type="STRING" id="33097.A0A150FUD6"/>
<feature type="compositionally biased region" description="Low complexity" evidence="1">
    <location>
        <begin position="7"/>
        <end position="16"/>
    </location>
</feature>
<dbReference type="SMART" id="SM01162">
    <property type="entry name" value="DUF1771"/>
    <property type="match status" value="1"/>
</dbReference>
<evidence type="ECO:0000259" key="2">
    <source>
        <dbReference type="PROSITE" id="PS50828"/>
    </source>
</evidence>
<feature type="compositionally biased region" description="Gly residues" evidence="1">
    <location>
        <begin position="101"/>
        <end position="113"/>
    </location>
</feature>
<dbReference type="InterPro" id="IPR013899">
    <property type="entry name" value="DUF1771"/>
</dbReference>
<name>A0A150FUD6_GONPE</name>
<dbReference type="PANTHER" id="PTHR47812">
    <property type="entry name" value="SMR (SMALL MUTS RELATED) DOMAIN-CONTAINING PROTEIN"/>
    <property type="match status" value="1"/>
</dbReference>
<sequence length="404" mass="41576">MRKDGKAAAAPPSAGGMRAVSSAPHLPLTAPGAAGAAAWGEGPASGWEEEALAELCRSHPWAERELVEAVCQALQYDLGEVVSALDELRAASFQDSPGSGSHSGTGSGSGSGSGSAASSRPASSDDEDDDNEWRDADNDAGDVDGTDPDDFAAQRAARPHRGRQGGAATAAGRSARCASGLAGGGGNGTDAYSRHRREALRLTHAWRRRMAKASAAFSSGDRALGRALVAEAQQLRRAAAEAHLEAAGRIEAEMNDGRQLTEWELDLHGLHSDEAVQALARRIAALELSGGSSAAPRLPTNPPLATAVLAAPAGSSGPAASAAAAGGPPRCGASASDLARRLLPARRLLRVIVGKGLHSAGGEASLPRVVEAWLLREGYRFTPRAGTIEVQLRRLLAPHQQQQR</sequence>
<feature type="compositionally biased region" description="Low complexity" evidence="1">
    <location>
        <begin position="30"/>
        <end position="42"/>
    </location>
</feature>
<dbReference type="EMBL" id="LSYV01000614">
    <property type="protein sequence ID" value="KXZ41241.1"/>
    <property type="molecule type" value="Genomic_DNA"/>
</dbReference>
<dbReference type="PROSITE" id="PS50828">
    <property type="entry name" value="SMR"/>
    <property type="match status" value="1"/>
</dbReference>
<dbReference type="OrthoDB" id="3231855at2759"/>
<evidence type="ECO:0000313" key="4">
    <source>
        <dbReference type="Proteomes" id="UP000075714"/>
    </source>
</evidence>
<dbReference type="SUPFAM" id="SSF160443">
    <property type="entry name" value="SMR domain-like"/>
    <property type="match status" value="1"/>
</dbReference>
<feature type="region of interest" description="Disordered" evidence="1">
    <location>
        <begin position="93"/>
        <end position="173"/>
    </location>
</feature>
<comment type="caution">
    <text evidence="3">The sequence shown here is derived from an EMBL/GenBank/DDBJ whole genome shotgun (WGS) entry which is preliminary data.</text>
</comment>
<feature type="domain" description="Smr" evidence="2">
    <location>
        <begin position="265"/>
        <end position="393"/>
    </location>
</feature>
<dbReference type="AlphaFoldDB" id="A0A150FUD6"/>
<evidence type="ECO:0000313" key="3">
    <source>
        <dbReference type="EMBL" id="KXZ41241.1"/>
    </source>
</evidence>
<keyword evidence="4" id="KW-1185">Reference proteome</keyword>
<proteinExistence type="predicted"/>
<dbReference type="InterPro" id="IPR036063">
    <property type="entry name" value="Smr_dom_sf"/>
</dbReference>
<dbReference type="Gene3D" id="3.30.1370.110">
    <property type="match status" value="1"/>
</dbReference>
<feature type="region of interest" description="Disordered" evidence="1">
    <location>
        <begin position="1"/>
        <end position="42"/>
    </location>
</feature>
<dbReference type="SMART" id="SM00463">
    <property type="entry name" value="SMR"/>
    <property type="match status" value="1"/>
</dbReference>
<dbReference type="Proteomes" id="UP000075714">
    <property type="component" value="Unassembled WGS sequence"/>
</dbReference>
<dbReference type="Pfam" id="PF08590">
    <property type="entry name" value="DUF1771"/>
    <property type="match status" value="1"/>
</dbReference>
<feature type="compositionally biased region" description="Acidic residues" evidence="1">
    <location>
        <begin position="124"/>
        <end position="150"/>
    </location>
</feature>
<dbReference type="PANTHER" id="PTHR47812:SF2">
    <property type="entry name" value="SMR (SMALL MUTS RELATED) DOMAIN-CONTAINING PROTEIN"/>
    <property type="match status" value="1"/>
</dbReference>